<proteinExistence type="predicted"/>
<sequence length="175" mass="19636">MSDLHNQSEEMDVEIQRGGVRSTPIKGDQHRSPLVVEEFHADNDDLLRLEETFQPLQEEPPPAEFEYAEKLFVSKPKDNQYTYSAAQQIWEAVCANDKKALYCHIVNSEADVNAMHECLTGNSSDRSSSSSLNLVGSSEGQTMDYLEGCSLLHLACEIGDISHCILRGRDMSYFC</sequence>
<evidence type="ECO:0000313" key="4">
    <source>
        <dbReference type="EMBL" id="KAK0584120.1"/>
    </source>
</evidence>
<name>A0AA39S3T4_ACESA</name>
<dbReference type="InterPro" id="IPR045258">
    <property type="entry name" value="ACAP1/2/3-like"/>
</dbReference>
<keyword evidence="5" id="KW-1185">Reference proteome</keyword>
<evidence type="ECO:0000256" key="2">
    <source>
        <dbReference type="ARBA" id="ARBA00022833"/>
    </source>
</evidence>
<dbReference type="PANTHER" id="PTHR23180">
    <property type="entry name" value="CENTAURIN/ARF"/>
    <property type="match status" value="1"/>
</dbReference>
<dbReference type="PANTHER" id="PTHR23180:SF160">
    <property type="entry name" value="ADP-RIBOSYLATION FACTOR GTPASE-ACTIVATING PROTEIN EFFECTOR PROTEIN 1"/>
    <property type="match status" value="1"/>
</dbReference>
<dbReference type="EMBL" id="JAUESC010000383">
    <property type="protein sequence ID" value="KAK0584120.1"/>
    <property type="molecule type" value="Genomic_DNA"/>
</dbReference>
<gene>
    <name evidence="4" type="ORF">LWI29_007904</name>
</gene>
<protein>
    <submittedName>
        <fullName evidence="4">Uncharacterized protein</fullName>
    </submittedName>
</protein>
<evidence type="ECO:0000313" key="5">
    <source>
        <dbReference type="Proteomes" id="UP001168877"/>
    </source>
</evidence>
<dbReference type="GO" id="GO:0046872">
    <property type="term" value="F:metal ion binding"/>
    <property type="evidence" value="ECO:0007669"/>
    <property type="project" value="UniProtKB-KW"/>
</dbReference>
<organism evidence="4 5">
    <name type="scientific">Acer saccharum</name>
    <name type="common">Sugar maple</name>
    <dbReference type="NCBI Taxonomy" id="4024"/>
    <lineage>
        <taxon>Eukaryota</taxon>
        <taxon>Viridiplantae</taxon>
        <taxon>Streptophyta</taxon>
        <taxon>Embryophyta</taxon>
        <taxon>Tracheophyta</taxon>
        <taxon>Spermatophyta</taxon>
        <taxon>Magnoliopsida</taxon>
        <taxon>eudicotyledons</taxon>
        <taxon>Gunneridae</taxon>
        <taxon>Pentapetalae</taxon>
        <taxon>rosids</taxon>
        <taxon>malvids</taxon>
        <taxon>Sapindales</taxon>
        <taxon>Sapindaceae</taxon>
        <taxon>Hippocastanoideae</taxon>
        <taxon>Acereae</taxon>
        <taxon>Acer</taxon>
    </lineage>
</organism>
<reference evidence="4" key="1">
    <citation type="journal article" date="2022" name="Plant J.">
        <title>Strategies of tolerance reflected in two North American maple genomes.</title>
        <authorList>
            <person name="McEvoy S.L."/>
            <person name="Sezen U.U."/>
            <person name="Trouern-Trend A."/>
            <person name="McMahon S.M."/>
            <person name="Schaberg P.G."/>
            <person name="Yang J."/>
            <person name="Wegrzyn J.L."/>
            <person name="Swenson N.G."/>
        </authorList>
    </citation>
    <scope>NUCLEOTIDE SEQUENCE</scope>
    <source>
        <strain evidence="4">NS2018</strain>
    </source>
</reference>
<evidence type="ECO:0000256" key="1">
    <source>
        <dbReference type="ARBA" id="ARBA00022723"/>
    </source>
</evidence>
<feature type="region of interest" description="Disordered" evidence="3">
    <location>
        <begin position="1"/>
        <end position="32"/>
    </location>
</feature>
<keyword evidence="1" id="KW-0479">Metal-binding</keyword>
<dbReference type="Proteomes" id="UP001168877">
    <property type="component" value="Unassembled WGS sequence"/>
</dbReference>
<dbReference type="GO" id="GO:0005096">
    <property type="term" value="F:GTPase activator activity"/>
    <property type="evidence" value="ECO:0007669"/>
    <property type="project" value="InterPro"/>
</dbReference>
<dbReference type="AlphaFoldDB" id="A0AA39S3T4"/>
<keyword evidence="2" id="KW-0862">Zinc</keyword>
<evidence type="ECO:0000256" key="3">
    <source>
        <dbReference type="SAM" id="MobiDB-lite"/>
    </source>
</evidence>
<comment type="caution">
    <text evidence="4">The sequence shown here is derived from an EMBL/GenBank/DDBJ whole genome shotgun (WGS) entry which is preliminary data.</text>
</comment>
<accession>A0AA39S3T4</accession>
<reference evidence="4" key="2">
    <citation type="submission" date="2023-06" db="EMBL/GenBank/DDBJ databases">
        <authorList>
            <person name="Swenson N.G."/>
            <person name="Wegrzyn J.L."/>
            <person name="Mcevoy S.L."/>
        </authorList>
    </citation>
    <scope>NUCLEOTIDE SEQUENCE</scope>
    <source>
        <strain evidence="4">NS2018</strain>
        <tissue evidence="4">Leaf</tissue>
    </source>
</reference>